<dbReference type="InterPro" id="IPR015422">
    <property type="entry name" value="PyrdxlP-dep_Trfase_small"/>
</dbReference>
<gene>
    <name evidence="2" type="ORF">ACFQRB_04910</name>
</gene>
<dbReference type="GO" id="GO:0008483">
    <property type="term" value="F:transaminase activity"/>
    <property type="evidence" value="ECO:0007669"/>
    <property type="project" value="UniProtKB-KW"/>
</dbReference>
<evidence type="ECO:0000313" key="2">
    <source>
        <dbReference type="EMBL" id="MFC7136069.1"/>
    </source>
</evidence>
<name>A0ABD5XQZ8_9EURY</name>
<proteinExistence type="inferred from homology"/>
<dbReference type="EMBL" id="JBHSZG010000001">
    <property type="protein sequence ID" value="MFC7136069.1"/>
    <property type="molecule type" value="Genomic_DNA"/>
</dbReference>
<dbReference type="PANTHER" id="PTHR30244:SF34">
    <property type="entry name" value="DTDP-4-AMINO-4,6-DIDEOXYGALACTOSE TRANSAMINASE"/>
    <property type="match status" value="1"/>
</dbReference>
<dbReference type="SUPFAM" id="SSF53383">
    <property type="entry name" value="PLP-dependent transferases"/>
    <property type="match status" value="1"/>
</dbReference>
<organism evidence="2 3">
    <name type="scientific">Halobaculum litoreum</name>
    <dbReference type="NCBI Taxonomy" id="3031998"/>
    <lineage>
        <taxon>Archaea</taxon>
        <taxon>Methanobacteriati</taxon>
        <taxon>Methanobacteriota</taxon>
        <taxon>Stenosarchaea group</taxon>
        <taxon>Halobacteria</taxon>
        <taxon>Halobacteriales</taxon>
        <taxon>Haloferacaceae</taxon>
        <taxon>Halobaculum</taxon>
    </lineage>
</organism>
<comment type="similarity">
    <text evidence="1">Belongs to the DegT/DnrJ/EryC1 family.</text>
</comment>
<dbReference type="Gene3D" id="3.40.640.10">
    <property type="entry name" value="Type I PLP-dependent aspartate aminotransferase-like (Major domain)"/>
    <property type="match status" value="1"/>
</dbReference>
<keyword evidence="2" id="KW-0808">Transferase</keyword>
<dbReference type="Pfam" id="PF01041">
    <property type="entry name" value="DegT_DnrJ_EryC1"/>
    <property type="match status" value="1"/>
</dbReference>
<comment type="caution">
    <text evidence="2">The sequence shown here is derived from an EMBL/GenBank/DDBJ whole genome shotgun (WGS) entry which is preliminary data.</text>
</comment>
<dbReference type="InterPro" id="IPR015424">
    <property type="entry name" value="PyrdxlP-dep_Trfase"/>
</dbReference>
<evidence type="ECO:0000313" key="3">
    <source>
        <dbReference type="Proteomes" id="UP001596368"/>
    </source>
</evidence>
<sequence>MTDIPLFEINWDREDILNVVDSVGRGSHWAKGPYVDEFESRLESYLGVEHALVVNSGTTALVAALEGAGIGEGDEVIVPAFTFIATANAVRLVGAEPVFADIETETYGLDPDDVRNRISEDTAAVLPVHCYGTSCRISALNDVADEHDLVVIEDAAEALGATHRGQHLGTLGDVGALSFCQNKIISTGEGGAVVTDDDDIAETVRLYRSHGRASANYFDSADSGEYVSVGTNIRMADINAALGCAQLDRIDDIIERRRAAATRMSEAFADVEGVEPHKPAVDNTHVYQLFTVTLDPLIDRSAVVEGLADRKVASKVYWDPAVHRTEVYDGDSTPDLPVTEDVAGRVLSLPIHPDLSSEETTRIVDAVAATVGEAWETGP</sequence>
<evidence type="ECO:0000256" key="1">
    <source>
        <dbReference type="RuleBase" id="RU004508"/>
    </source>
</evidence>
<dbReference type="InterPro" id="IPR015421">
    <property type="entry name" value="PyrdxlP-dep_Trfase_major"/>
</dbReference>
<protein>
    <submittedName>
        <fullName evidence="2">DegT/DnrJ/EryC1/StrS family aminotransferase</fullName>
    </submittedName>
</protein>
<keyword evidence="3" id="KW-1185">Reference proteome</keyword>
<accession>A0ABD5XQZ8</accession>
<keyword evidence="2" id="KW-0032">Aminotransferase</keyword>
<dbReference type="PANTHER" id="PTHR30244">
    <property type="entry name" value="TRANSAMINASE"/>
    <property type="match status" value="1"/>
</dbReference>
<dbReference type="Gene3D" id="3.90.1150.10">
    <property type="entry name" value="Aspartate Aminotransferase, domain 1"/>
    <property type="match status" value="1"/>
</dbReference>
<dbReference type="RefSeq" id="WP_284012460.1">
    <property type="nucleotide sequence ID" value="NZ_CP126156.1"/>
</dbReference>
<dbReference type="Proteomes" id="UP001596368">
    <property type="component" value="Unassembled WGS sequence"/>
</dbReference>
<dbReference type="InterPro" id="IPR000653">
    <property type="entry name" value="DegT/StrS_aminotransferase"/>
</dbReference>
<dbReference type="PIRSF" id="PIRSF000390">
    <property type="entry name" value="PLP_StrS"/>
    <property type="match status" value="1"/>
</dbReference>
<dbReference type="GeneID" id="81122466"/>
<dbReference type="CDD" id="cd00616">
    <property type="entry name" value="AHBA_syn"/>
    <property type="match status" value="1"/>
</dbReference>
<dbReference type="AlphaFoldDB" id="A0ABD5XQZ8"/>
<keyword evidence="1" id="KW-0663">Pyridoxal phosphate</keyword>
<reference evidence="2 3" key="1">
    <citation type="journal article" date="2019" name="Int. J. Syst. Evol. Microbiol.">
        <title>The Global Catalogue of Microorganisms (GCM) 10K type strain sequencing project: providing services to taxonomists for standard genome sequencing and annotation.</title>
        <authorList>
            <consortium name="The Broad Institute Genomics Platform"/>
            <consortium name="The Broad Institute Genome Sequencing Center for Infectious Disease"/>
            <person name="Wu L."/>
            <person name="Ma J."/>
        </authorList>
    </citation>
    <scope>NUCLEOTIDE SEQUENCE [LARGE SCALE GENOMIC DNA]</scope>
    <source>
        <strain evidence="2 3">DT92</strain>
    </source>
</reference>